<keyword evidence="1" id="KW-0472">Membrane</keyword>
<evidence type="ECO:0000313" key="2">
    <source>
        <dbReference type="EMBL" id="CAB4192355.1"/>
    </source>
</evidence>
<feature type="transmembrane region" description="Helical" evidence="1">
    <location>
        <begin position="9"/>
        <end position="30"/>
    </location>
</feature>
<organism evidence="2">
    <name type="scientific">uncultured Caudovirales phage</name>
    <dbReference type="NCBI Taxonomy" id="2100421"/>
    <lineage>
        <taxon>Viruses</taxon>
        <taxon>Duplodnaviria</taxon>
        <taxon>Heunggongvirae</taxon>
        <taxon>Uroviricota</taxon>
        <taxon>Caudoviricetes</taxon>
        <taxon>Peduoviridae</taxon>
        <taxon>Maltschvirus</taxon>
        <taxon>Maltschvirus maltsch</taxon>
    </lineage>
</organism>
<name>A0A6J5RJ79_9CAUD</name>
<accession>A0A6J5RJ79</accession>
<sequence length="63" mass="7091">MSPNFITSVLGKIALALLPTFAFIAIASFLDITFNDGTIESRFHYLFGLTIVFFGAVYLWQNR</sequence>
<feature type="transmembrane region" description="Helical" evidence="1">
    <location>
        <begin position="42"/>
        <end position="60"/>
    </location>
</feature>
<keyword evidence="1" id="KW-1133">Transmembrane helix</keyword>
<reference evidence="2" key="1">
    <citation type="submission" date="2020-05" db="EMBL/GenBank/DDBJ databases">
        <authorList>
            <person name="Chiriac C."/>
            <person name="Salcher M."/>
            <person name="Ghai R."/>
            <person name="Kavagutti S V."/>
        </authorList>
    </citation>
    <scope>NUCLEOTIDE SEQUENCE</scope>
</reference>
<evidence type="ECO:0000256" key="1">
    <source>
        <dbReference type="SAM" id="Phobius"/>
    </source>
</evidence>
<protein>
    <submittedName>
        <fullName evidence="2">Uncharacterized protein</fullName>
    </submittedName>
</protein>
<keyword evidence="1" id="KW-0812">Transmembrane</keyword>
<gene>
    <name evidence="2" type="ORF">UFOVP1233_30</name>
</gene>
<dbReference type="EMBL" id="LR797187">
    <property type="protein sequence ID" value="CAB4192355.1"/>
    <property type="molecule type" value="Genomic_DNA"/>
</dbReference>
<proteinExistence type="predicted"/>